<keyword evidence="1 2" id="KW-0732">Signal</keyword>
<proteinExistence type="predicted"/>
<feature type="chain" id="PRO_5045419585" evidence="2">
    <location>
        <begin position="19"/>
        <end position="538"/>
    </location>
</feature>
<evidence type="ECO:0000313" key="5">
    <source>
        <dbReference type="Proteomes" id="UP001597476"/>
    </source>
</evidence>
<name>A0ABW5TBY0_9FLAO</name>
<dbReference type="Pfam" id="PF18962">
    <property type="entry name" value="Por_Secre_tail"/>
    <property type="match status" value="1"/>
</dbReference>
<evidence type="ECO:0000259" key="3">
    <source>
        <dbReference type="Pfam" id="PF18962"/>
    </source>
</evidence>
<feature type="domain" description="Secretion system C-terminal sorting" evidence="3">
    <location>
        <begin position="470"/>
        <end position="536"/>
    </location>
</feature>
<evidence type="ECO:0000256" key="2">
    <source>
        <dbReference type="SAM" id="SignalP"/>
    </source>
</evidence>
<feature type="signal peptide" evidence="2">
    <location>
        <begin position="1"/>
        <end position="18"/>
    </location>
</feature>
<dbReference type="NCBIfam" id="TIGR04534">
    <property type="entry name" value="ELWxxDGT_rpt"/>
    <property type="match status" value="1"/>
</dbReference>
<sequence>MKTKLLILLSFTYLLNYAQVSQVKDINSGSASSNPENLTIFNNGFDDTLYFTATTTAQGNEMWKSNDATSAQTTILADINPNTGTGSFPKTLTKAGNFRLYFTADDGTTGREIWYTNGVGATLYFDLYAGSTGSNPTELVSNGTNGVFASCHTLTSIDYGTEIVNTASFSITDVGTGALNGEPENLYFETANNIIYFSGNNQSGSGKELYQWNDGSNGTLVADINTNPMGDSNPNHFINLNDKIYFSAEDGNVGNELFELDYNGGNQVVIVKDININAGSSNPGEKIVFNNKIYFSADDGINGTELWESDGTNAGTQLVFDLYSGIQGSNPKNFTIYNNRLYFSALHPSLGTELFYMTTSGNVILASNIASGASSSNPEYLKVYNGKLYFSATDGINGIELWETSGTAFSTLMTADINTAGSSDPSELVVMDGNKLVFSADDGVSGRELWKYIDPTLSSDTFELDNQIVLFPNPANDTFSIRSNLKVDAVLLMDISGKQIKTFKSNLEDYSIRDIMSGMYFVNIQTDKGSVLKKLVKN</sequence>
<accession>A0ABW5TBY0</accession>
<reference evidence="5" key="1">
    <citation type="journal article" date="2019" name="Int. J. Syst. Evol. Microbiol.">
        <title>The Global Catalogue of Microorganisms (GCM) 10K type strain sequencing project: providing services to taxonomists for standard genome sequencing and annotation.</title>
        <authorList>
            <consortium name="The Broad Institute Genomics Platform"/>
            <consortium name="The Broad Institute Genome Sequencing Center for Infectious Disease"/>
            <person name="Wu L."/>
            <person name="Ma J."/>
        </authorList>
    </citation>
    <scope>NUCLEOTIDE SEQUENCE [LARGE SCALE GENOMIC DNA]</scope>
    <source>
        <strain evidence="5">KCTC 42398</strain>
    </source>
</reference>
<dbReference type="InterPro" id="IPR026444">
    <property type="entry name" value="Secre_tail"/>
</dbReference>
<dbReference type="RefSeq" id="WP_380291951.1">
    <property type="nucleotide sequence ID" value="NZ_JBHULY010000025.1"/>
</dbReference>
<gene>
    <name evidence="4" type="ORF">ACFSR8_10950</name>
</gene>
<dbReference type="InterPro" id="IPR030916">
    <property type="entry name" value="ELWxxDGT_rpt"/>
</dbReference>
<comment type="caution">
    <text evidence="4">The sequence shown here is derived from an EMBL/GenBank/DDBJ whole genome shotgun (WGS) entry which is preliminary data.</text>
</comment>
<dbReference type="InterPro" id="IPR011047">
    <property type="entry name" value="Quinoprotein_ADH-like_sf"/>
</dbReference>
<protein>
    <submittedName>
        <fullName evidence="4">ELWxxDGT repeat protein</fullName>
    </submittedName>
</protein>
<evidence type="ECO:0000313" key="4">
    <source>
        <dbReference type="EMBL" id="MFD2726730.1"/>
    </source>
</evidence>
<dbReference type="EMBL" id="JBHULY010000025">
    <property type="protein sequence ID" value="MFD2726730.1"/>
    <property type="molecule type" value="Genomic_DNA"/>
</dbReference>
<dbReference type="Proteomes" id="UP001597476">
    <property type="component" value="Unassembled WGS sequence"/>
</dbReference>
<evidence type="ECO:0000256" key="1">
    <source>
        <dbReference type="ARBA" id="ARBA00022729"/>
    </source>
</evidence>
<organism evidence="4 5">
    <name type="scientific">Hyunsoonleella rubra</name>
    <dbReference type="NCBI Taxonomy" id="1737062"/>
    <lineage>
        <taxon>Bacteria</taxon>
        <taxon>Pseudomonadati</taxon>
        <taxon>Bacteroidota</taxon>
        <taxon>Flavobacteriia</taxon>
        <taxon>Flavobacteriales</taxon>
        <taxon>Flavobacteriaceae</taxon>
    </lineage>
</organism>
<dbReference type="NCBIfam" id="TIGR04183">
    <property type="entry name" value="Por_Secre_tail"/>
    <property type="match status" value="1"/>
</dbReference>
<dbReference type="SUPFAM" id="SSF50998">
    <property type="entry name" value="Quinoprotein alcohol dehydrogenase-like"/>
    <property type="match status" value="1"/>
</dbReference>
<keyword evidence="5" id="KW-1185">Reference proteome</keyword>